<proteinExistence type="predicted"/>
<dbReference type="KEGG" id="pgri:PgNI_04654"/>
<sequence length="74" mass="8286">QEPVNYGVIDSIAPANRSGICFRPSVHYDYDGMCGYVQQMDMYVPYLTHDGGMIPPSLPRILSPEFPRTHGVPM</sequence>
<evidence type="ECO:0000313" key="2">
    <source>
        <dbReference type="RefSeq" id="XP_030985157.1"/>
    </source>
</evidence>
<gene>
    <name evidence="2" type="ORF">PgNI_04654</name>
</gene>
<reference evidence="2" key="1">
    <citation type="journal article" date="2019" name="Mol. Biol. Evol.">
        <title>Blast fungal genomes show frequent chromosomal changes, gene gains and losses, and effector gene turnover.</title>
        <authorList>
            <person name="Gomez Luciano L.B."/>
            <person name="Jason Tsai I."/>
            <person name="Chuma I."/>
            <person name="Tosa Y."/>
            <person name="Chen Y.H."/>
            <person name="Li J.Y."/>
            <person name="Li M.Y."/>
            <person name="Jade Lu M.Y."/>
            <person name="Nakayashiki H."/>
            <person name="Li W.H."/>
        </authorList>
    </citation>
    <scope>NUCLEOTIDE SEQUENCE</scope>
    <source>
        <strain evidence="2">NI907</strain>
    </source>
</reference>
<organism evidence="1 2">
    <name type="scientific">Pyricularia grisea</name>
    <name type="common">Crabgrass-specific blast fungus</name>
    <name type="synonym">Magnaporthe grisea</name>
    <dbReference type="NCBI Taxonomy" id="148305"/>
    <lineage>
        <taxon>Eukaryota</taxon>
        <taxon>Fungi</taxon>
        <taxon>Dikarya</taxon>
        <taxon>Ascomycota</taxon>
        <taxon>Pezizomycotina</taxon>
        <taxon>Sordariomycetes</taxon>
        <taxon>Sordariomycetidae</taxon>
        <taxon>Magnaporthales</taxon>
        <taxon>Pyriculariaceae</taxon>
        <taxon>Pyricularia</taxon>
    </lineage>
</organism>
<accession>A0A6P8BD88</accession>
<dbReference type="GeneID" id="41959607"/>
<keyword evidence="1" id="KW-1185">Reference proteome</keyword>
<reference evidence="2" key="3">
    <citation type="submission" date="2025-08" db="UniProtKB">
        <authorList>
            <consortium name="RefSeq"/>
        </authorList>
    </citation>
    <scope>IDENTIFICATION</scope>
    <source>
        <strain evidence="2">NI907</strain>
    </source>
</reference>
<dbReference type="Proteomes" id="UP000515153">
    <property type="component" value="Unplaced"/>
</dbReference>
<protein>
    <submittedName>
        <fullName evidence="2">Uncharacterized protein</fullName>
    </submittedName>
</protein>
<dbReference type="RefSeq" id="XP_030985157.1">
    <property type="nucleotide sequence ID" value="XM_031124698.1"/>
</dbReference>
<evidence type="ECO:0000313" key="1">
    <source>
        <dbReference type="Proteomes" id="UP000515153"/>
    </source>
</evidence>
<reference evidence="2" key="2">
    <citation type="submission" date="2019-10" db="EMBL/GenBank/DDBJ databases">
        <authorList>
            <consortium name="NCBI Genome Project"/>
        </authorList>
    </citation>
    <scope>NUCLEOTIDE SEQUENCE</scope>
    <source>
        <strain evidence="2">NI907</strain>
    </source>
</reference>
<feature type="non-terminal residue" evidence="2">
    <location>
        <position position="1"/>
    </location>
</feature>
<name>A0A6P8BD88_PYRGI</name>
<dbReference type="AlphaFoldDB" id="A0A6P8BD88"/>